<accession>A0A5P1F9S4</accession>
<evidence type="ECO:0000313" key="2">
    <source>
        <dbReference type="EMBL" id="ONK73509.1"/>
    </source>
</evidence>
<evidence type="ECO:0000256" key="1">
    <source>
        <dbReference type="SAM" id="MobiDB-lite"/>
    </source>
</evidence>
<dbReference type="Gramene" id="ONK73509">
    <property type="protein sequence ID" value="ONK73509"/>
    <property type="gene ID" value="A4U43_C04F32370"/>
</dbReference>
<keyword evidence="3" id="KW-1185">Reference proteome</keyword>
<protein>
    <submittedName>
        <fullName evidence="2">Uncharacterized protein</fullName>
    </submittedName>
</protein>
<feature type="region of interest" description="Disordered" evidence="1">
    <location>
        <begin position="189"/>
        <end position="236"/>
    </location>
</feature>
<proteinExistence type="predicted"/>
<name>A0A5P1F9S4_ASPOF</name>
<feature type="compositionally biased region" description="Acidic residues" evidence="1">
    <location>
        <begin position="95"/>
        <end position="115"/>
    </location>
</feature>
<feature type="compositionally biased region" description="Basic and acidic residues" evidence="1">
    <location>
        <begin position="191"/>
        <end position="210"/>
    </location>
</feature>
<evidence type="ECO:0000313" key="3">
    <source>
        <dbReference type="Proteomes" id="UP000243459"/>
    </source>
</evidence>
<reference evidence="3" key="1">
    <citation type="journal article" date="2017" name="Nat. Commun.">
        <title>The asparagus genome sheds light on the origin and evolution of a young Y chromosome.</title>
        <authorList>
            <person name="Harkess A."/>
            <person name="Zhou J."/>
            <person name="Xu C."/>
            <person name="Bowers J.E."/>
            <person name="Van der Hulst R."/>
            <person name="Ayyampalayam S."/>
            <person name="Mercati F."/>
            <person name="Riccardi P."/>
            <person name="McKain M.R."/>
            <person name="Kakrana A."/>
            <person name="Tang H."/>
            <person name="Ray J."/>
            <person name="Groenendijk J."/>
            <person name="Arikit S."/>
            <person name="Mathioni S.M."/>
            <person name="Nakano M."/>
            <person name="Shan H."/>
            <person name="Telgmann-Rauber A."/>
            <person name="Kanno A."/>
            <person name="Yue Z."/>
            <person name="Chen H."/>
            <person name="Li W."/>
            <person name="Chen Y."/>
            <person name="Xu X."/>
            <person name="Zhang Y."/>
            <person name="Luo S."/>
            <person name="Chen H."/>
            <person name="Gao J."/>
            <person name="Mao Z."/>
            <person name="Pires J.C."/>
            <person name="Luo M."/>
            <person name="Kudrna D."/>
            <person name="Wing R.A."/>
            <person name="Meyers B.C."/>
            <person name="Yi K."/>
            <person name="Kong H."/>
            <person name="Lavrijsen P."/>
            <person name="Sunseri F."/>
            <person name="Falavigna A."/>
            <person name="Ye Y."/>
            <person name="Leebens-Mack J.H."/>
            <person name="Chen G."/>
        </authorList>
    </citation>
    <scope>NUCLEOTIDE SEQUENCE [LARGE SCALE GENOMIC DNA]</scope>
    <source>
        <strain evidence="3">cv. DH0086</strain>
    </source>
</reference>
<dbReference type="EMBL" id="CM007384">
    <property type="protein sequence ID" value="ONK73509.1"/>
    <property type="molecule type" value="Genomic_DNA"/>
</dbReference>
<gene>
    <name evidence="2" type="ORF">A4U43_C04F32370</name>
</gene>
<feature type="compositionally biased region" description="Polar residues" evidence="1">
    <location>
        <begin position="124"/>
        <end position="134"/>
    </location>
</feature>
<dbReference type="AlphaFoldDB" id="A0A5P1F9S4"/>
<sequence length="236" mass="25263">MTNHSTGKEYALKAIGDAGPVVEAGGILIFAFARKARMIASTVADDVGSGGSFEQITFTDLRGAGGSKGSGVGFDVVEVVSSRGDGGGPRRREDGPDDDEGEAEDDSDGYLDDEAEGARDSLDPSISPNPSSFSTESISIELFLRAMRRRLGRQLRISVASAPSQRNVLMCLKFVNLVLLGPISVCSGVETSRRRSEVPRRQEDLRHQGIEEDEEGHTEEETSSGVDASIRSERVE</sequence>
<feature type="compositionally biased region" description="Acidic residues" evidence="1">
    <location>
        <begin position="211"/>
        <end position="222"/>
    </location>
</feature>
<dbReference type="Proteomes" id="UP000243459">
    <property type="component" value="Chromosome 4"/>
</dbReference>
<feature type="region of interest" description="Disordered" evidence="1">
    <location>
        <begin position="80"/>
        <end position="134"/>
    </location>
</feature>
<organism evidence="2 3">
    <name type="scientific">Asparagus officinalis</name>
    <name type="common">Garden asparagus</name>
    <dbReference type="NCBI Taxonomy" id="4686"/>
    <lineage>
        <taxon>Eukaryota</taxon>
        <taxon>Viridiplantae</taxon>
        <taxon>Streptophyta</taxon>
        <taxon>Embryophyta</taxon>
        <taxon>Tracheophyta</taxon>
        <taxon>Spermatophyta</taxon>
        <taxon>Magnoliopsida</taxon>
        <taxon>Liliopsida</taxon>
        <taxon>Asparagales</taxon>
        <taxon>Asparagaceae</taxon>
        <taxon>Asparagoideae</taxon>
        <taxon>Asparagus</taxon>
    </lineage>
</organism>